<evidence type="ECO:0000313" key="2">
    <source>
        <dbReference type="EMBL" id="CAL1169371.1"/>
    </source>
</evidence>
<comment type="caution">
    <text evidence="1">The sequence shown here is derived from an EMBL/GenBank/DDBJ whole genome shotgun (WGS) entry which is preliminary data.</text>
</comment>
<dbReference type="EMBL" id="CAMXCT010006561">
    <property type="protein sequence ID" value="CAI4015996.1"/>
    <property type="molecule type" value="Genomic_DNA"/>
</dbReference>
<gene>
    <name evidence="1" type="ORF">C1SCF055_LOCUS40780</name>
</gene>
<reference evidence="2" key="2">
    <citation type="submission" date="2024-04" db="EMBL/GenBank/DDBJ databases">
        <authorList>
            <person name="Chen Y."/>
            <person name="Shah S."/>
            <person name="Dougan E. K."/>
            <person name="Thang M."/>
            <person name="Chan C."/>
        </authorList>
    </citation>
    <scope>NUCLEOTIDE SEQUENCE [LARGE SCALE GENOMIC DNA]</scope>
</reference>
<sequence>MTGAIKTQKLLEKYGIYNEKIADFAKWSVNDKKLKNASRGIFNYIHEQGKTLPVPLSAVMAPVRGKSRHKHIERTRPWPVLLLSDWVRTAFQEPFKGFYLLGGKKSDQLDEVKAMLSRFWSRYRVVDSDVAPEHPEITIPFFIHGDEGRGQCKRAVLVLAAQPVFGWGGENSITSHKQLAFNMQTFTTRMLMTVIPSEHYAANGATLQTILRAL</sequence>
<protein>
    <submittedName>
        <fullName evidence="1">Uncharacterized protein</fullName>
    </submittedName>
</protein>
<reference evidence="1" key="1">
    <citation type="submission" date="2022-10" db="EMBL/GenBank/DDBJ databases">
        <authorList>
            <person name="Chen Y."/>
            <person name="Dougan E. K."/>
            <person name="Chan C."/>
            <person name="Rhodes N."/>
            <person name="Thang M."/>
        </authorList>
    </citation>
    <scope>NUCLEOTIDE SEQUENCE</scope>
</reference>
<name>A0A9P1DTJ5_9DINO</name>
<dbReference type="EMBL" id="CAMXCT020006561">
    <property type="protein sequence ID" value="CAL1169371.1"/>
    <property type="molecule type" value="Genomic_DNA"/>
</dbReference>
<dbReference type="AlphaFoldDB" id="A0A9P1DTJ5"/>
<dbReference type="Proteomes" id="UP001152797">
    <property type="component" value="Unassembled WGS sequence"/>
</dbReference>
<organism evidence="1">
    <name type="scientific">Cladocopium goreaui</name>
    <dbReference type="NCBI Taxonomy" id="2562237"/>
    <lineage>
        <taxon>Eukaryota</taxon>
        <taxon>Sar</taxon>
        <taxon>Alveolata</taxon>
        <taxon>Dinophyceae</taxon>
        <taxon>Suessiales</taxon>
        <taxon>Symbiodiniaceae</taxon>
        <taxon>Cladocopium</taxon>
    </lineage>
</organism>
<evidence type="ECO:0000313" key="3">
    <source>
        <dbReference type="Proteomes" id="UP001152797"/>
    </source>
</evidence>
<dbReference type="EMBL" id="CAMXCT030006561">
    <property type="protein sequence ID" value="CAL4803308.1"/>
    <property type="molecule type" value="Genomic_DNA"/>
</dbReference>
<evidence type="ECO:0000313" key="1">
    <source>
        <dbReference type="EMBL" id="CAI4015996.1"/>
    </source>
</evidence>
<feature type="non-terminal residue" evidence="1">
    <location>
        <position position="1"/>
    </location>
</feature>
<accession>A0A9P1DTJ5</accession>
<proteinExistence type="predicted"/>
<keyword evidence="3" id="KW-1185">Reference proteome</keyword>